<protein>
    <recommendedName>
        <fullName evidence="3">DUF4817 domain-containing protein</fullName>
    </recommendedName>
</protein>
<dbReference type="Proteomes" id="UP000499080">
    <property type="component" value="Unassembled WGS sequence"/>
</dbReference>
<sequence>MKPWTIEHCVFKYDSFVEDNESVTAFHREFRLLFPPLGTILRWVLALRTRDTLMRKRPSGDTRTLLPPPLANSPPHLLAVKHNATLSFSVVSSWLRSSRSSSMSLSTFSPHDHGQRHNLVGCRLHMYQFNPNFFQEEVRIAFLQSLTAIPIICLKTSLRSQATLE</sequence>
<reference evidence="1 2" key="1">
    <citation type="journal article" date="2019" name="Sci. Rep.">
        <title>Orb-weaving spider Araneus ventricosus genome elucidates the spidroin gene catalogue.</title>
        <authorList>
            <person name="Kono N."/>
            <person name="Nakamura H."/>
            <person name="Ohtoshi R."/>
            <person name="Moran D.A.P."/>
            <person name="Shinohara A."/>
            <person name="Yoshida Y."/>
            <person name="Fujiwara M."/>
            <person name="Mori M."/>
            <person name="Tomita M."/>
            <person name="Arakawa K."/>
        </authorList>
    </citation>
    <scope>NUCLEOTIDE SEQUENCE [LARGE SCALE GENOMIC DNA]</scope>
</reference>
<accession>A0A4Y2JIB7</accession>
<evidence type="ECO:0000313" key="1">
    <source>
        <dbReference type="EMBL" id="GBM89850.1"/>
    </source>
</evidence>
<gene>
    <name evidence="1" type="ORF">AVEN_107952_1</name>
</gene>
<keyword evidence="2" id="KW-1185">Reference proteome</keyword>
<proteinExistence type="predicted"/>
<evidence type="ECO:0008006" key="3">
    <source>
        <dbReference type="Google" id="ProtNLM"/>
    </source>
</evidence>
<name>A0A4Y2JIB7_ARAVE</name>
<comment type="caution">
    <text evidence="1">The sequence shown here is derived from an EMBL/GenBank/DDBJ whole genome shotgun (WGS) entry which is preliminary data.</text>
</comment>
<dbReference type="AlphaFoldDB" id="A0A4Y2JIB7"/>
<dbReference type="OrthoDB" id="6782743at2759"/>
<evidence type="ECO:0000313" key="2">
    <source>
        <dbReference type="Proteomes" id="UP000499080"/>
    </source>
</evidence>
<dbReference type="EMBL" id="BGPR01003579">
    <property type="protein sequence ID" value="GBM89850.1"/>
    <property type="molecule type" value="Genomic_DNA"/>
</dbReference>
<organism evidence="1 2">
    <name type="scientific">Araneus ventricosus</name>
    <name type="common">Orbweaver spider</name>
    <name type="synonym">Epeira ventricosa</name>
    <dbReference type="NCBI Taxonomy" id="182803"/>
    <lineage>
        <taxon>Eukaryota</taxon>
        <taxon>Metazoa</taxon>
        <taxon>Ecdysozoa</taxon>
        <taxon>Arthropoda</taxon>
        <taxon>Chelicerata</taxon>
        <taxon>Arachnida</taxon>
        <taxon>Araneae</taxon>
        <taxon>Araneomorphae</taxon>
        <taxon>Entelegynae</taxon>
        <taxon>Araneoidea</taxon>
        <taxon>Araneidae</taxon>
        <taxon>Araneus</taxon>
    </lineage>
</organism>